<dbReference type="InterPro" id="IPR046520">
    <property type="entry name" value="DUF6697"/>
</dbReference>
<evidence type="ECO:0000256" key="1">
    <source>
        <dbReference type="SAM" id="MobiDB-lite"/>
    </source>
</evidence>
<comment type="caution">
    <text evidence="3">The sequence shown here is derived from an EMBL/GenBank/DDBJ whole genome shotgun (WGS) entry which is preliminary data.</text>
</comment>
<sequence>MSGLVHVCRLCKSRRSAHKIKYRCGTRIERKIGDCVWYPGVIEGHEEKQEHKIINHIRYDDGDTEELENLELRKKDTVKILGEGTSSNKKTKLMPEAKQREVIEIDDIDDEAVPAMPTPQETTCTSTLAAVKQEESLAPDEQPSGRHIMAPVKHEGNQQNLNQDTESIKTEVNQQSVVAAKTEEQLQDDHNDSEAASVAKTAENQHGHTAEITSPVAVTSGEPINEDARDGKTGQAPTTGQVVGASGLLDSEKEDRDAPRNRQTTTNDEASVLDSSGSNTGTEDNTASVKHQDDSVPDVQLSEAQVVRQEVLTDVRQDARVKAEKCTSSLSPEELQKRELCFHKWKLANTDPDTQKGRYVFRRGCYAQCITKILGGSGMQPFPQVKNPPNVNTKDAIVDWEVNPFIKPGEFYVAGNEAWNPFGPRFPGDRGFVLTAGVNQNPEQEEFHVFVECANKPSKRLWHGKLAAGGRMYVGVYRLVDDEDYIESSVRFASDTDLDFDNKLSVARDYVRYSYNEFGKNNLGPEIEAKHVTMAKRLRQQYGEEYGKEQDWASLDERDKDDWTMLAYLIDTDYTWHVAPIKFVRFDEALYQSLVKFDCIMGSKTKKKRVSLESTVLQYYF</sequence>
<evidence type="ECO:0000313" key="3">
    <source>
        <dbReference type="EMBL" id="CAB9503365.1"/>
    </source>
</evidence>
<organism evidence="3 4">
    <name type="scientific">Seminavis robusta</name>
    <dbReference type="NCBI Taxonomy" id="568900"/>
    <lineage>
        <taxon>Eukaryota</taxon>
        <taxon>Sar</taxon>
        <taxon>Stramenopiles</taxon>
        <taxon>Ochrophyta</taxon>
        <taxon>Bacillariophyta</taxon>
        <taxon>Bacillariophyceae</taxon>
        <taxon>Bacillariophycidae</taxon>
        <taxon>Naviculales</taxon>
        <taxon>Naviculaceae</taxon>
        <taxon>Seminavis</taxon>
    </lineage>
</organism>
<keyword evidence="4" id="KW-1185">Reference proteome</keyword>
<protein>
    <recommendedName>
        <fullName evidence="2">DUF6697 domain-containing protein</fullName>
    </recommendedName>
</protein>
<name>A0A9N8H8L3_9STRA</name>
<dbReference type="OrthoDB" id="54696at2759"/>
<dbReference type="AlphaFoldDB" id="A0A9N8H8L3"/>
<feature type="compositionally biased region" description="Basic and acidic residues" evidence="1">
    <location>
        <begin position="250"/>
        <end position="260"/>
    </location>
</feature>
<feature type="compositionally biased region" description="Polar residues" evidence="1">
    <location>
        <begin position="261"/>
        <end position="289"/>
    </location>
</feature>
<gene>
    <name evidence="3" type="ORF">SEMRO_163_G073290.1</name>
</gene>
<feature type="domain" description="DUF6697" evidence="2">
    <location>
        <begin position="370"/>
        <end position="595"/>
    </location>
</feature>
<accession>A0A9N8H8L3</accession>
<feature type="region of interest" description="Disordered" evidence="1">
    <location>
        <begin position="182"/>
        <end position="298"/>
    </location>
</feature>
<proteinExistence type="predicted"/>
<reference evidence="3" key="1">
    <citation type="submission" date="2020-06" db="EMBL/GenBank/DDBJ databases">
        <authorList>
            <consortium name="Plant Systems Biology data submission"/>
        </authorList>
    </citation>
    <scope>NUCLEOTIDE SEQUENCE</scope>
    <source>
        <strain evidence="3">D6</strain>
    </source>
</reference>
<evidence type="ECO:0000313" key="4">
    <source>
        <dbReference type="Proteomes" id="UP001153069"/>
    </source>
</evidence>
<dbReference type="EMBL" id="CAICTM010000162">
    <property type="protein sequence ID" value="CAB9503365.1"/>
    <property type="molecule type" value="Genomic_DNA"/>
</dbReference>
<dbReference type="Gene3D" id="2.30.30.140">
    <property type="match status" value="1"/>
</dbReference>
<dbReference type="Proteomes" id="UP001153069">
    <property type="component" value="Unassembled WGS sequence"/>
</dbReference>
<evidence type="ECO:0000259" key="2">
    <source>
        <dbReference type="Pfam" id="PF20411"/>
    </source>
</evidence>
<feature type="compositionally biased region" description="Basic and acidic residues" evidence="1">
    <location>
        <begin position="182"/>
        <end position="193"/>
    </location>
</feature>
<dbReference type="Pfam" id="PF20411">
    <property type="entry name" value="DUF6697"/>
    <property type="match status" value="1"/>
</dbReference>